<evidence type="ECO:0000313" key="5">
    <source>
        <dbReference type="Proteomes" id="UP001215598"/>
    </source>
</evidence>
<organism evidence="4 5">
    <name type="scientific">Mycena metata</name>
    <dbReference type="NCBI Taxonomy" id="1033252"/>
    <lineage>
        <taxon>Eukaryota</taxon>
        <taxon>Fungi</taxon>
        <taxon>Dikarya</taxon>
        <taxon>Basidiomycota</taxon>
        <taxon>Agaricomycotina</taxon>
        <taxon>Agaricomycetes</taxon>
        <taxon>Agaricomycetidae</taxon>
        <taxon>Agaricales</taxon>
        <taxon>Marasmiineae</taxon>
        <taxon>Mycenaceae</taxon>
        <taxon>Mycena</taxon>
    </lineage>
</organism>
<dbReference type="InterPro" id="IPR003124">
    <property type="entry name" value="WH2_dom"/>
</dbReference>
<feature type="coiled-coil region" evidence="1">
    <location>
        <begin position="745"/>
        <end position="1065"/>
    </location>
</feature>
<gene>
    <name evidence="4" type="ORF">B0H16DRAFT_1674764</name>
</gene>
<name>A0AAD7NDX1_9AGAR</name>
<dbReference type="PANTHER" id="PTHR23159:SF31">
    <property type="entry name" value="CENTROSOME-ASSOCIATED PROTEIN CEP250 ISOFORM X1"/>
    <property type="match status" value="1"/>
</dbReference>
<keyword evidence="5" id="KW-1185">Reference proteome</keyword>
<evidence type="ECO:0000313" key="4">
    <source>
        <dbReference type="EMBL" id="KAJ7756215.1"/>
    </source>
</evidence>
<dbReference type="AlphaFoldDB" id="A0AAD7NDX1"/>
<feature type="compositionally biased region" description="Low complexity" evidence="2">
    <location>
        <begin position="97"/>
        <end position="111"/>
    </location>
</feature>
<protein>
    <recommendedName>
        <fullName evidence="3">WH2 domain-containing protein</fullName>
    </recommendedName>
</protein>
<proteinExistence type="predicted"/>
<feature type="coiled-coil region" evidence="1">
    <location>
        <begin position="615"/>
        <end position="684"/>
    </location>
</feature>
<keyword evidence="1" id="KW-0175">Coiled coil</keyword>
<dbReference type="GO" id="GO:0003779">
    <property type="term" value="F:actin binding"/>
    <property type="evidence" value="ECO:0007669"/>
    <property type="project" value="InterPro"/>
</dbReference>
<feature type="compositionally biased region" description="Basic and acidic residues" evidence="2">
    <location>
        <begin position="1226"/>
        <end position="1237"/>
    </location>
</feature>
<feature type="compositionally biased region" description="Polar residues" evidence="2">
    <location>
        <begin position="1090"/>
        <end position="1114"/>
    </location>
</feature>
<dbReference type="PROSITE" id="PS51082">
    <property type="entry name" value="WH2"/>
    <property type="match status" value="1"/>
</dbReference>
<feature type="region of interest" description="Disordered" evidence="2">
    <location>
        <begin position="1"/>
        <end position="194"/>
    </location>
</feature>
<feature type="compositionally biased region" description="Low complexity" evidence="2">
    <location>
        <begin position="294"/>
        <end position="303"/>
    </location>
</feature>
<feature type="compositionally biased region" description="Basic and acidic residues" evidence="2">
    <location>
        <begin position="369"/>
        <end position="382"/>
    </location>
</feature>
<dbReference type="Proteomes" id="UP001215598">
    <property type="component" value="Unassembled WGS sequence"/>
</dbReference>
<feature type="region of interest" description="Disordered" evidence="2">
    <location>
        <begin position="427"/>
        <end position="476"/>
    </location>
</feature>
<feature type="compositionally biased region" description="Polar residues" evidence="2">
    <location>
        <begin position="245"/>
        <end position="262"/>
    </location>
</feature>
<feature type="domain" description="WH2" evidence="3">
    <location>
        <begin position="892"/>
        <end position="913"/>
    </location>
</feature>
<evidence type="ECO:0000256" key="1">
    <source>
        <dbReference type="SAM" id="Coils"/>
    </source>
</evidence>
<feature type="region of interest" description="Disordered" evidence="2">
    <location>
        <begin position="241"/>
        <end position="317"/>
    </location>
</feature>
<feature type="region of interest" description="Disordered" evidence="2">
    <location>
        <begin position="1067"/>
        <end position="1247"/>
    </location>
</feature>
<feature type="compositionally biased region" description="Low complexity" evidence="2">
    <location>
        <begin position="1123"/>
        <end position="1136"/>
    </location>
</feature>
<feature type="region of interest" description="Disordered" evidence="2">
    <location>
        <begin position="350"/>
        <end position="384"/>
    </location>
</feature>
<accession>A0AAD7NDX1</accession>
<feature type="compositionally biased region" description="Basic and acidic residues" evidence="2">
    <location>
        <begin position="448"/>
        <end position="461"/>
    </location>
</feature>
<comment type="caution">
    <text evidence="4">The sequence shown here is derived from an EMBL/GenBank/DDBJ whole genome shotgun (WGS) entry which is preliminary data.</text>
</comment>
<evidence type="ECO:0000256" key="2">
    <source>
        <dbReference type="SAM" id="MobiDB-lite"/>
    </source>
</evidence>
<feature type="region of interest" description="Disordered" evidence="2">
    <location>
        <begin position="527"/>
        <end position="562"/>
    </location>
</feature>
<evidence type="ECO:0000259" key="3">
    <source>
        <dbReference type="PROSITE" id="PS51082"/>
    </source>
</evidence>
<reference evidence="4" key="1">
    <citation type="submission" date="2023-03" db="EMBL/GenBank/DDBJ databases">
        <title>Massive genome expansion in bonnet fungi (Mycena s.s.) driven by repeated elements and novel gene families across ecological guilds.</title>
        <authorList>
            <consortium name="Lawrence Berkeley National Laboratory"/>
            <person name="Harder C.B."/>
            <person name="Miyauchi S."/>
            <person name="Viragh M."/>
            <person name="Kuo A."/>
            <person name="Thoen E."/>
            <person name="Andreopoulos B."/>
            <person name="Lu D."/>
            <person name="Skrede I."/>
            <person name="Drula E."/>
            <person name="Henrissat B."/>
            <person name="Morin E."/>
            <person name="Kohler A."/>
            <person name="Barry K."/>
            <person name="LaButti K."/>
            <person name="Morin E."/>
            <person name="Salamov A."/>
            <person name="Lipzen A."/>
            <person name="Mereny Z."/>
            <person name="Hegedus B."/>
            <person name="Baldrian P."/>
            <person name="Stursova M."/>
            <person name="Weitz H."/>
            <person name="Taylor A."/>
            <person name="Grigoriev I.V."/>
            <person name="Nagy L.G."/>
            <person name="Martin F."/>
            <person name="Kauserud H."/>
        </authorList>
    </citation>
    <scope>NUCLEOTIDE SEQUENCE</scope>
    <source>
        <strain evidence="4">CBHHK182m</strain>
    </source>
</reference>
<dbReference type="PANTHER" id="PTHR23159">
    <property type="entry name" value="CENTROSOMAL PROTEIN 2"/>
    <property type="match status" value="1"/>
</dbReference>
<dbReference type="EMBL" id="JARKIB010000047">
    <property type="protein sequence ID" value="KAJ7756215.1"/>
    <property type="molecule type" value="Genomic_DNA"/>
</dbReference>
<sequence length="1247" mass="137104">MWAKLSHVLKPKAHDESEANSGTGDVMSSVFEQHPNLSVFHHPPEQPSPPPSPSKSRMALFKRRAHDESSSAPSPMKLPIGLPKKVKTTFGMQGNASQLSLGPSSSGPELSRTSSHDMLSPPAPPPKTKRRSSFNLLKRPSVDGLRSPTPTETARSPSRAEDPRPDPVTPFEAKSGSVRSILRDRGTPGTGQNVRFFSRDAYKVLSPDQSVESEYQSVMTQAIATPAPAPKEESFLDRLQRGGSMDSNVSSSLPRFASTSKPRPTVSEIFSPMNSPEDNNSVQKSDSPKDKSDTSGSQLLSQLPPLPAPDFADYTNNNFFDMDMSQDVEMQLPALPPPGLGFDMDVSLNGIGTETEGEGGPNAMTSTPYRDKGKGRAVEAKENLAPNGIDETIFHAKEKVPRLPSALQHERSNSFSAGQTLFYSIAQEDSKRSSTGDFPASAKASPMSEKDSPMSEKDSPASRHSSSSGLNLKHRGRALSETVFMSMLRSPSPFHSPSNKLPEADINDESSGDLVVYSSADVPDPFSANANAYYTPATPPQHQSGNAHGRTGSKASAASKEGEEEIFALKTQLALQTELCGQFEADLRARDELVEVLGKKLTHVEQEETKKRNLLRGWKKKVVELERACRYLEEEVEGSRQESMERSIMDEASGEALRMLHRQIAGLERERESAKRVEELLRGEVAALEGQLRERGEEVGRLRETLWRRDESERELKEGIKHVSQEMEMMGNISIPFIDEGELRKMAAEKEQRNGEEKERELQREAELGWEDEREELVAAVEHAKLENVGLVAELDNYKQLLKDNEEELGMIKSELEAQWDHTEKAGEKLEAAEADKEALERERDALHTKVAELEEKIDEIDAEFIESENKQIELEAEIQQVWDEKETLEKERDELLEQIRNQEDQAAKLKQTLQVSENRIVELDQERQYALDNVSRLEENIRRRDAEAAEDSQRVMQREAEAEALREQMSRMKREHAGALEAVAAAQTAEADAQARATKERVGDLKDEIERLRRQIHELQQESADKEVKIVQITKQRAQDKQDLQGLNIALDSKQQELELIKRKMGVRGTAGSTPAQPSKVGQRRDSAIFTTPSIGSRPSSVISDAGTDTASGSKMAALGKSSRLNSSLAGSSTSKPIAPRASGSMGPPAPVTKPRASMAGTPTPVTREPRGPILSRSASAKPAMGSTPAPAPASHRRVASATLDNATARAMKARASVNASPAPSEKENVEMEARPASRARVPVPA</sequence>